<comment type="caution">
    <text evidence="5">The sequence shown here is derived from an EMBL/GenBank/DDBJ whole genome shotgun (WGS) entry which is preliminary data.</text>
</comment>
<accession>A0A4R9IPK0</accession>
<keyword evidence="8" id="KW-1185">Reference proteome</keyword>
<name>A0A4R9IPK0_9LEPT</name>
<comment type="similarity">
    <text evidence="2">Belongs to the TlyA family.</text>
</comment>
<evidence type="ECO:0000256" key="2">
    <source>
        <dbReference type="ARBA" id="ARBA00029460"/>
    </source>
</evidence>
<dbReference type="SMART" id="SM00363">
    <property type="entry name" value="S4"/>
    <property type="match status" value="1"/>
</dbReference>
<evidence type="ECO:0000313" key="8">
    <source>
        <dbReference type="Proteomes" id="UP000297918"/>
    </source>
</evidence>
<keyword evidence="1 3" id="KW-0694">RNA-binding</keyword>
<sequence length="260" mass="29142">MPKEKIRLDEYLVREGYAIDLKFAQSLILSGSVLVNDVVVSKVGTLISPKDIVRTKEKIKNYVSRGAYKLLGAFGSFPNANIQNKTCIDLGASTGGFCQVLLEKGASRVIAVDVGYGQLAQKIANDPRVTVFDRTHLKDLRMSQLEPLTKETWITMDLSFISLVPVFQSLVSLFHSKPEIVWQGISLFKPQFEVHPSKLEKGVLKDSHHIGYTIRSVWRKIKNLDPKLKFLGLAESPIQGADGNREFLIRWEWKGSIGKS</sequence>
<dbReference type="CDD" id="cd00165">
    <property type="entry name" value="S4"/>
    <property type="match status" value="1"/>
</dbReference>
<keyword evidence="5" id="KW-0808">Transferase</keyword>
<dbReference type="EMBL" id="RQFM01000006">
    <property type="protein sequence ID" value="TGK90126.1"/>
    <property type="molecule type" value="Genomic_DNA"/>
</dbReference>
<dbReference type="InterPro" id="IPR002877">
    <property type="entry name" value="RNA_MeTrfase_FtsJ_dom"/>
</dbReference>
<dbReference type="PROSITE" id="PS50889">
    <property type="entry name" value="S4"/>
    <property type="match status" value="1"/>
</dbReference>
<reference evidence="6" key="1">
    <citation type="submission" date="2018-10" db="EMBL/GenBank/DDBJ databases">
        <authorList>
            <person name="Vincent A.T."/>
            <person name="Schiettekatte O."/>
            <person name="Bourhy P."/>
            <person name="Veyrier F.J."/>
            <person name="Picardeau M."/>
        </authorList>
    </citation>
    <scope>NUCLEOTIDE SEQUENCE</scope>
    <source>
        <strain evidence="6">201800281</strain>
    </source>
</reference>
<evidence type="ECO:0000313" key="5">
    <source>
        <dbReference type="EMBL" id="TGK90126.1"/>
    </source>
</evidence>
<dbReference type="PANTHER" id="PTHR32319:SF0">
    <property type="entry name" value="BACTERIAL HEMOLYSIN-LIKE PROTEIN"/>
    <property type="match status" value="1"/>
</dbReference>
<organism evidence="5 7">
    <name type="scientific">Leptospira bourretii</name>
    <dbReference type="NCBI Taxonomy" id="2484962"/>
    <lineage>
        <taxon>Bacteria</taxon>
        <taxon>Pseudomonadati</taxon>
        <taxon>Spirochaetota</taxon>
        <taxon>Spirochaetia</taxon>
        <taxon>Leptospirales</taxon>
        <taxon>Leptospiraceae</taxon>
        <taxon>Leptospira</taxon>
    </lineage>
</organism>
<dbReference type="GO" id="GO:0032259">
    <property type="term" value="P:methylation"/>
    <property type="evidence" value="ECO:0007669"/>
    <property type="project" value="UniProtKB-KW"/>
</dbReference>
<dbReference type="InterPro" id="IPR047048">
    <property type="entry name" value="TlyA"/>
</dbReference>
<dbReference type="Pfam" id="PF01479">
    <property type="entry name" value="S4"/>
    <property type="match status" value="1"/>
</dbReference>
<evidence type="ECO:0000259" key="4">
    <source>
        <dbReference type="SMART" id="SM00363"/>
    </source>
</evidence>
<evidence type="ECO:0000313" key="6">
    <source>
        <dbReference type="EMBL" id="TGK93851.1"/>
    </source>
</evidence>
<dbReference type="GO" id="GO:0003723">
    <property type="term" value="F:RNA binding"/>
    <property type="evidence" value="ECO:0007669"/>
    <property type="project" value="UniProtKB-KW"/>
</dbReference>
<dbReference type="GO" id="GO:0008168">
    <property type="term" value="F:methyltransferase activity"/>
    <property type="evidence" value="ECO:0007669"/>
    <property type="project" value="UniProtKB-KW"/>
</dbReference>
<keyword evidence="5" id="KW-0489">Methyltransferase</keyword>
<dbReference type="PANTHER" id="PTHR32319">
    <property type="entry name" value="BACTERIAL HEMOLYSIN-LIKE PROTEIN"/>
    <property type="match status" value="1"/>
</dbReference>
<evidence type="ECO:0000256" key="3">
    <source>
        <dbReference type="PROSITE-ProRule" id="PRU00182"/>
    </source>
</evidence>
<dbReference type="Proteomes" id="UP000297394">
    <property type="component" value="Unassembled WGS sequence"/>
</dbReference>
<dbReference type="SUPFAM" id="SSF55174">
    <property type="entry name" value="Alpha-L RNA-binding motif"/>
    <property type="match status" value="1"/>
</dbReference>
<dbReference type="InterPro" id="IPR002942">
    <property type="entry name" value="S4_RNA-bd"/>
</dbReference>
<dbReference type="Gene3D" id="3.40.50.150">
    <property type="entry name" value="Vaccinia Virus protein VP39"/>
    <property type="match status" value="1"/>
</dbReference>
<proteinExistence type="inferred from homology"/>
<dbReference type="OrthoDB" id="9784736at2"/>
<dbReference type="Gene3D" id="3.10.290.10">
    <property type="entry name" value="RNA-binding S4 domain"/>
    <property type="match status" value="1"/>
</dbReference>
<dbReference type="RefSeq" id="WP_135749532.1">
    <property type="nucleotide sequence ID" value="NZ_RQFL01000011.1"/>
</dbReference>
<feature type="domain" description="RNA-binding S4" evidence="4">
    <location>
        <begin position="6"/>
        <end position="71"/>
    </location>
</feature>
<dbReference type="AlphaFoldDB" id="A0A4R9IPK0"/>
<reference evidence="7 8" key="2">
    <citation type="journal article" date="2019" name="PLoS Negl. Trop. Dis.">
        <title>Revisiting the worldwide diversity of Leptospira species in the environment.</title>
        <authorList>
            <person name="Vincent A.T."/>
            <person name="Schiettekatte O."/>
            <person name="Bourhy P."/>
            <person name="Veyrier F.J."/>
            <person name="Picardeau M."/>
        </authorList>
    </citation>
    <scope>NUCLEOTIDE SEQUENCE [LARGE SCALE GENOMIC DNA]</scope>
    <source>
        <strain evidence="5 7">201800280</strain>
        <strain evidence="8">201800281</strain>
    </source>
</reference>
<gene>
    <name evidence="5" type="ORF">EHQ23_00750</name>
    <name evidence="6" type="ORF">EHQ26_07455</name>
</gene>
<dbReference type="Proteomes" id="UP000297918">
    <property type="component" value="Unassembled WGS sequence"/>
</dbReference>
<dbReference type="InterPro" id="IPR036986">
    <property type="entry name" value="S4_RNA-bd_sf"/>
</dbReference>
<dbReference type="Pfam" id="PF01728">
    <property type="entry name" value="FtsJ"/>
    <property type="match status" value="1"/>
</dbReference>
<dbReference type="EMBL" id="RQFL01000011">
    <property type="protein sequence ID" value="TGK93851.1"/>
    <property type="molecule type" value="Genomic_DNA"/>
</dbReference>
<dbReference type="CDD" id="cd02440">
    <property type="entry name" value="AdoMet_MTases"/>
    <property type="match status" value="1"/>
</dbReference>
<evidence type="ECO:0000313" key="7">
    <source>
        <dbReference type="Proteomes" id="UP000297394"/>
    </source>
</evidence>
<dbReference type="InterPro" id="IPR029063">
    <property type="entry name" value="SAM-dependent_MTases_sf"/>
</dbReference>
<evidence type="ECO:0000256" key="1">
    <source>
        <dbReference type="ARBA" id="ARBA00022884"/>
    </source>
</evidence>
<protein>
    <submittedName>
        <fullName evidence="5">TlyA family RNA methyltransferase</fullName>
    </submittedName>
</protein>
<dbReference type="SUPFAM" id="SSF53335">
    <property type="entry name" value="S-adenosyl-L-methionine-dependent methyltransferases"/>
    <property type="match status" value="1"/>
</dbReference>